<reference evidence="2 3" key="1">
    <citation type="submission" date="2023-12" db="EMBL/GenBank/DDBJ databases">
        <title>Whole genome sequencing of Paenibacillus phoenicis isolated from the Phoenix Mars Lander spacecraft assembly facility.</title>
        <authorList>
            <person name="Garcia A."/>
            <person name="Venkateswaran K."/>
        </authorList>
    </citation>
    <scope>NUCLEOTIDE SEQUENCE [LARGE SCALE GENOMIC DNA]</scope>
    <source>
        <strain evidence="2 3">3PO2SA</strain>
    </source>
</reference>
<feature type="region of interest" description="Disordered" evidence="1">
    <location>
        <begin position="1"/>
        <end position="42"/>
    </location>
</feature>
<gene>
    <name evidence="2" type="ORF">U9M73_10160</name>
</gene>
<sequence length="42" mass="4659">MWDAGWGPIPQVTPRNGSHSVDPSRMCRIPQYPRTHLQSGAA</sequence>
<evidence type="ECO:0000256" key="1">
    <source>
        <dbReference type="SAM" id="MobiDB-lite"/>
    </source>
</evidence>
<evidence type="ECO:0000313" key="2">
    <source>
        <dbReference type="EMBL" id="MEA3570361.1"/>
    </source>
</evidence>
<organism evidence="2 3">
    <name type="scientific">Paenibacillus phoenicis</name>
    <dbReference type="NCBI Taxonomy" id="554117"/>
    <lineage>
        <taxon>Bacteria</taxon>
        <taxon>Bacillati</taxon>
        <taxon>Bacillota</taxon>
        <taxon>Bacilli</taxon>
        <taxon>Bacillales</taxon>
        <taxon>Paenibacillaceae</taxon>
        <taxon>Paenibacillus</taxon>
    </lineage>
</organism>
<dbReference type="Proteomes" id="UP001292216">
    <property type="component" value="Unassembled WGS sequence"/>
</dbReference>
<accession>A0ABU5PKC9</accession>
<name>A0ABU5PKC9_9BACL</name>
<dbReference type="EMBL" id="JAYERP010000001">
    <property type="protein sequence ID" value="MEA3570361.1"/>
    <property type="molecule type" value="Genomic_DNA"/>
</dbReference>
<protein>
    <submittedName>
        <fullName evidence="2">Uncharacterized protein</fullName>
    </submittedName>
</protein>
<keyword evidence="3" id="KW-1185">Reference proteome</keyword>
<dbReference type="RefSeq" id="WP_260071459.1">
    <property type="nucleotide sequence ID" value="NZ_CBCSKM010000004.1"/>
</dbReference>
<proteinExistence type="predicted"/>
<comment type="caution">
    <text evidence="2">The sequence shown here is derived from an EMBL/GenBank/DDBJ whole genome shotgun (WGS) entry which is preliminary data.</text>
</comment>
<evidence type="ECO:0000313" key="3">
    <source>
        <dbReference type="Proteomes" id="UP001292216"/>
    </source>
</evidence>